<keyword evidence="1" id="KW-0812">Transmembrane</keyword>
<feature type="transmembrane region" description="Helical" evidence="1">
    <location>
        <begin position="325"/>
        <end position="350"/>
    </location>
</feature>
<reference evidence="2 3" key="1">
    <citation type="submission" date="2023-09" db="EMBL/GenBank/DDBJ databases">
        <authorList>
            <person name="Zhai L."/>
        </authorList>
    </citation>
    <scope>NUCLEOTIDE SEQUENCE [LARGE SCALE GENOMIC DNA]</scope>
    <source>
        <strain evidence="2 3">5 N-1</strain>
    </source>
</reference>
<name>A0ABU1EEC6_9CLOT</name>
<keyword evidence="1" id="KW-1133">Transmembrane helix</keyword>
<keyword evidence="1" id="KW-0472">Membrane</keyword>
<evidence type="ECO:0000256" key="1">
    <source>
        <dbReference type="SAM" id="Phobius"/>
    </source>
</evidence>
<proteinExistence type="predicted"/>
<feature type="transmembrane region" description="Helical" evidence="1">
    <location>
        <begin position="290"/>
        <end position="313"/>
    </location>
</feature>
<feature type="transmembrane region" description="Helical" evidence="1">
    <location>
        <begin position="380"/>
        <end position="407"/>
    </location>
</feature>
<protein>
    <submittedName>
        <fullName evidence="2">Tail length tape measure protein</fullName>
    </submittedName>
</protein>
<feature type="transmembrane region" description="Helical" evidence="1">
    <location>
        <begin position="356"/>
        <end position="373"/>
    </location>
</feature>
<dbReference type="RefSeq" id="WP_309556098.1">
    <property type="nucleotide sequence ID" value="NZ_JAVJAN010000008.1"/>
</dbReference>
<accession>A0ABU1EEC6</accession>
<gene>
    <name evidence="2" type="ORF">RGC78_03990</name>
</gene>
<comment type="caution">
    <text evidence="2">The sequence shown here is derived from an EMBL/GenBank/DDBJ whole genome shotgun (WGS) entry which is preliminary data.</text>
</comment>
<dbReference type="Proteomes" id="UP001256646">
    <property type="component" value="Unassembled WGS sequence"/>
</dbReference>
<sequence length="650" mass="70658">MASMETGLMVMDGMVNQPALQQPIMPKFQQTLQMQQIQLIQQEISLTNVLQINVQKAADEQDKLNQNVNKSTSSMSALATKASETFKSFFNAETLKNGISAVIGEASKMQDKMISVQGMLGNKEAGTAYFNHLQKQANESGFSFDELKNNAQSFMGVTKNTESLDKLANLSERLSLGNSGEGISGAGGAINSMLSGDGSDLKDKFGFSSEDMGVLQASKDLDDFTSKFDVLLNKKGLDSSMLDEFNNSASSQFENLKENFDSSLGTIGLGLLNAINPAMQMLNEMFSDGAFQGIISGICMGIGLIATLICWVGDVVTSNWDIIQPMLISLGIALLAILIPLVFQFAFAWVIANLPILILIGTIMLLIYFLNLFGINFQQIIGFIGGLFMGFVGFIYNSIALVWNIVAALAEFFANVFNHPLYSVQRLFYNIWNSIVEFIGGALDWIVEKAKSIPFLKDLIGDFSIGSFKMDIPEPPEDYVSVQRMETKDLNGQFNLGYSSGSNFVNGISDKFKNNDAILNSYNEDNMGNNFNNSLLNQGGNVLGGTPSDMGGGSDALTSAIDNTNLGNNVSEGSEAIKGINDSVEVSNENLDLMNDLAELESLQNFITLTPTVQVTTGDIRKEADIDTIISRIESYMENEMTNSAEGLYA</sequence>
<dbReference type="EMBL" id="JAVJAN010000008">
    <property type="protein sequence ID" value="MDR5586619.1"/>
    <property type="molecule type" value="Genomic_DNA"/>
</dbReference>
<evidence type="ECO:0000313" key="3">
    <source>
        <dbReference type="Proteomes" id="UP001256646"/>
    </source>
</evidence>
<evidence type="ECO:0000313" key="2">
    <source>
        <dbReference type="EMBL" id="MDR5586619.1"/>
    </source>
</evidence>
<organism evidence="2 3">
    <name type="scientific">Clostridium aquiflavi</name>
    <dbReference type="NCBI Taxonomy" id="3073603"/>
    <lineage>
        <taxon>Bacteria</taxon>
        <taxon>Bacillati</taxon>
        <taxon>Bacillota</taxon>
        <taxon>Clostridia</taxon>
        <taxon>Eubacteriales</taxon>
        <taxon>Clostridiaceae</taxon>
        <taxon>Clostridium</taxon>
    </lineage>
</organism>
<keyword evidence="3" id="KW-1185">Reference proteome</keyword>